<keyword evidence="2" id="KW-1133">Transmembrane helix</keyword>
<keyword evidence="2" id="KW-0812">Transmembrane</keyword>
<proteinExistence type="predicted"/>
<feature type="transmembrane region" description="Helical" evidence="2">
    <location>
        <begin position="154"/>
        <end position="174"/>
    </location>
</feature>
<sequence length="301" mass="30801">MNAPATPPPFPHTSRAPAASAGAPAGRWPAQDGPGAGPGTYASPIPVRTPGFGDALASEWTKIRSVRSTVWTLGVMVVLLLGVGLLAAVAMNLSDAEFDGEPVLSLGFFGVLLGSICVITLGVLTITSEYGTGMIRTTLTACPSRGRILAAKSVVFFLLSFTITTVTTGVVGVLQTVILDGGTPTAGDWLRSTVGVSAYVATLGLLSLALGAIVRHSAGAITVMIALVLLPLVLAMFMFTPSLAGVQEALFEYSIPSQIGALYEVSVTSSGPAGWEPLLIIAGVTAVAMAAAHVLQDRRDV</sequence>
<feature type="transmembrane region" description="Helical" evidence="2">
    <location>
        <begin position="103"/>
        <end position="126"/>
    </location>
</feature>
<keyword evidence="4" id="KW-1185">Reference proteome</keyword>
<dbReference type="EMBL" id="CP023702">
    <property type="protein sequence ID" value="QEU72262.1"/>
    <property type="molecule type" value="Genomic_DNA"/>
</dbReference>
<protein>
    <submittedName>
        <fullName evidence="3">ABC transporter permease</fullName>
    </submittedName>
</protein>
<feature type="region of interest" description="Disordered" evidence="1">
    <location>
        <begin position="1"/>
        <end position="43"/>
    </location>
</feature>
<name>A0A5J6F7T6_9ACTN</name>
<evidence type="ECO:0000256" key="2">
    <source>
        <dbReference type="SAM" id="Phobius"/>
    </source>
</evidence>
<feature type="transmembrane region" description="Helical" evidence="2">
    <location>
        <begin position="70"/>
        <end position="91"/>
    </location>
</feature>
<feature type="compositionally biased region" description="Pro residues" evidence="1">
    <location>
        <begin position="1"/>
        <end position="11"/>
    </location>
</feature>
<dbReference type="Proteomes" id="UP000326178">
    <property type="component" value="Chromosome"/>
</dbReference>
<organism evidence="3 4">
    <name type="scientific">Streptomyces nitrosporeus</name>
    <dbReference type="NCBI Taxonomy" id="28894"/>
    <lineage>
        <taxon>Bacteria</taxon>
        <taxon>Bacillati</taxon>
        <taxon>Actinomycetota</taxon>
        <taxon>Actinomycetes</taxon>
        <taxon>Kitasatosporales</taxon>
        <taxon>Streptomycetaceae</taxon>
        <taxon>Streptomyces</taxon>
    </lineage>
</organism>
<dbReference type="PANTHER" id="PTHR37305:SF1">
    <property type="entry name" value="MEMBRANE PROTEIN"/>
    <property type="match status" value="1"/>
</dbReference>
<evidence type="ECO:0000313" key="4">
    <source>
        <dbReference type="Proteomes" id="UP000326178"/>
    </source>
</evidence>
<dbReference type="RefSeq" id="WP_150487618.1">
    <property type="nucleotide sequence ID" value="NZ_BMUV01000001.1"/>
</dbReference>
<dbReference type="GO" id="GO:0140359">
    <property type="term" value="F:ABC-type transporter activity"/>
    <property type="evidence" value="ECO:0007669"/>
    <property type="project" value="InterPro"/>
</dbReference>
<reference evidence="3 4" key="1">
    <citation type="submission" date="2017-09" db="EMBL/GenBank/DDBJ databases">
        <authorList>
            <person name="Lee N."/>
            <person name="Cho B.-K."/>
        </authorList>
    </citation>
    <scope>NUCLEOTIDE SEQUENCE [LARGE SCALE GENOMIC DNA]</scope>
    <source>
        <strain evidence="3 4">ATCC 12769</strain>
    </source>
</reference>
<evidence type="ECO:0000313" key="3">
    <source>
        <dbReference type="EMBL" id="QEU72262.1"/>
    </source>
</evidence>
<evidence type="ECO:0000256" key="1">
    <source>
        <dbReference type="SAM" id="MobiDB-lite"/>
    </source>
</evidence>
<dbReference type="AlphaFoldDB" id="A0A5J6F7T6"/>
<dbReference type="PANTHER" id="PTHR37305">
    <property type="entry name" value="INTEGRAL MEMBRANE PROTEIN-RELATED"/>
    <property type="match status" value="1"/>
</dbReference>
<keyword evidence="2" id="KW-0472">Membrane</keyword>
<feature type="compositionally biased region" description="Low complexity" evidence="1">
    <location>
        <begin position="14"/>
        <end position="27"/>
    </location>
</feature>
<feature type="transmembrane region" description="Helical" evidence="2">
    <location>
        <begin position="221"/>
        <end position="244"/>
    </location>
</feature>
<dbReference type="KEGG" id="snk:CP967_09950"/>
<feature type="transmembrane region" description="Helical" evidence="2">
    <location>
        <begin position="194"/>
        <end position="214"/>
    </location>
</feature>
<dbReference type="GO" id="GO:0005886">
    <property type="term" value="C:plasma membrane"/>
    <property type="evidence" value="ECO:0007669"/>
    <property type="project" value="UniProtKB-SubCell"/>
</dbReference>
<feature type="transmembrane region" description="Helical" evidence="2">
    <location>
        <begin position="278"/>
        <end position="295"/>
    </location>
</feature>
<dbReference type="OrthoDB" id="3297477at2"/>
<gene>
    <name evidence="3" type="ORF">CP967_09950</name>
</gene>
<accession>A0A5J6F7T6</accession>